<dbReference type="PANTHER" id="PTHR11972">
    <property type="entry name" value="NADPH OXIDASE"/>
    <property type="match status" value="1"/>
</dbReference>
<accession>A0ABM1LZX8</accession>
<keyword evidence="13" id="KW-0575">Peroxidase</keyword>
<dbReference type="GeneID" id="108556323"/>
<evidence type="ECO:0000256" key="4">
    <source>
        <dbReference type="ARBA" id="ARBA00022630"/>
    </source>
</evidence>
<comment type="similarity">
    <text evidence="2">In the N-terminal section; belongs to the peroxidase family.</text>
</comment>
<sequence length="1555" mass="179270">MGAMIAARVFCLLFGILHIVTSQRKPSFANYSGDARNNYALWLLNGAPDTKVEFPGYDGWYNNLARPDSGAIDKPLLRRSPAAYEDGTYLPAGSDRPNPFELSDKLLSGPIGSQSKTGKNALLVFFGQQVVEEILDAQRPACPPEYFNIKIPEYHRYRNLSKHTEMPLLRTRFDQRTGLNPNNPRQQLNEITPYIDGGLMYGISKQWADQLRTYSNGTIDPDGMLASSHDGLFPEYNTHRLPLANPPPPFHHKEFIENHEIFNVSRFFKLGNPRGNENTFLLTFGILWFRWHNYLAKSIRGLHRDWPSEKVFNEARKWVIATQQHIIMDEWLPSWIDPSHIPAYRSYDASIDPQIDQFFQAAAFRFGHTLVTPGVYIRDYQRSNCATTISKPVRTCNAFWRPQDAIQKRIGNLYVDIDRVLMGMAMQMCEKEDHKIVEDLRGNVFGPLEFPRRDLMAINIQRGREHGLPDFNSARKAYNLPRVDSVDHFPDDVNQTIKDELMRLYQNNFDNIDTWVGGILETRDGPGELFEAIIIDQFRRIRDGDRFWYENLANGLFTRDEVTRIKSITLYDIIMTVTMLDSNDIQTNVFRVPTSNEPFAICRLQQSNCTERGRTMPCFHLPILNEAVLNETCLQGSTYDYFSNSEASFILTFTIVSAIIAGLIGAIYTMVYFKQKSVESLSSITPAASVIQDGIVSKEMINKRGATRLVIVNITGTHINVLSGNGVRLRKLDCKNGVTCISTIDKPYIVIKPRNEYDLVLTFESHNIQFHAYNKITQSLRGSSCTVNEEANRTFKSLLPTLVSKKQRQKQLEVFCRVVFAQAFKLPHNKKELLSTDSKIADIMKMELTLEEFSNLLNMRSDSQFVNLMFKLIDVDLNGFVSFGEFLNLMVIFSEGTTVDKARLLFDMYDIEQIKSLPIEAFKDMILSFMENVTGNIKNEDLKVTIDSLMKQANLQNKTALDFQDFMRVIGEDGVQHLENVNLQFKYGSTNMQQIENSRQHIIEDIYGTIGSNSAPQENVANNLSDNRALTDMTKMFAFVKDIEKNSTVIFWKFLYTLILLSIFAERAYYYSVEREHSGLRRIAGYGVTVTRGAASAMMFTYSSLLVTMCRNLITILRDTALHQYFPFDASVDFHKYIAYWAFVFTIMHIVGHAFNFYHISTQTADDLTCLFRNYFHATHEIPKFHYWCWQTMTGFTGIVLTIIAGIIYVFALPIARSKLYNVFWISHSIYPLFYIFLILHGSGRLIQEPFTHYFLLGPIILFTLDQIISISRKKIEFLVEEAKILPSNVTMLKIHKPTQFSYKSGQWVRIACLELNRHEYHPFTLSSSPDEPFLSVHIRAVGPWTRHIRTLYDEAVQYNKPLPTLFIDGPFGEGHQDWYKYEVSVLIGGGIGVTPFASILKDILFKASINQQVPSKKVYFLWVSKTQKQFEWLIDLLREVEKRDVNKIISNHIYVTQFYEKFDLRTIMLFIFERHFKRITNKSLFTNLNADTHFGRPVFKDFFRRVIMHNTFDINKIGIFSCGSPTMVNAVEEACIENNKSDEQIILEHHYQTF</sequence>
<dbReference type="InterPro" id="IPR019791">
    <property type="entry name" value="Haem_peroxidase_animal"/>
</dbReference>
<feature type="transmembrane region" description="Helical" evidence="16">
    <location>
        <begin position="1193"/>
        <end position="1213"/>
    </location>
</feature>
<dbReference type="CDD" id="cd00051">
    <property type="entry name" value="EFh"/>
    <property type="match status" value="1"/>
</dbReference>
<keyword evidence="11" id="KW-0560">Oxidoreductase</keyword>
<dbReference type="InterPro" id="IPR013130">
    <property type="entry name" value="Fe3_Rdtase_TM_dom"/>
</dbReference>
<dbReference type="InterPro" id="IPR017938">
    <property type="entry name" value="Riboflavin_synthase-like_b-brl"/>
</dbReference>
<keyword evidence="17" id="KW-0732">Signal</keyword>
<keyword evidence="10 16" id="KW-1133">Transmembrane helix</keyword>
<dbReference type="InterPro" id="IPR002048">
    <property type="entry name" value="EF_hand_dom"/>
</dbReference>
<feature type="transmembrane region" description="Helical" evidence="16">
    <location>
        <begin position="1093"/>
        <end position="1117"/>
    </location>
</feature>
<dbReference type="RefSeq" id="XP_017767878.1">
    <property type="nucleotide sequence ID" value="XM_017912389.1"/>
</dbReference>
<keyword evidence="12 16" id="KW-0472">Membrane</keyword>
<dbReference type="SUPFAM" id="SSF48113">
    <property type="entry name" value="Heme-dependent peroxidases"/>
    <property type="match status" value="1"/>
</dbReference>
<dbReference type="EC" id="1.6.3.1" evidence="3"/>
<dbReference type="Gene3D" id="1.10.640.10">
    <property type="entry name" value="Haem peroxidase domain superfamily, animal type"/>
    <property type="match status" value="1"/>
</dbReference>
<evidence type="ECO:0000256" key="10">
    <source>
        <dbReference type="ARBA" id="ARBA00022989"/>
    </source>
</evidence>
<dbReference type="InterPro" id="IPR010255">
    <property type="entry name" value="Haem_peroxidase_sf"/>
</dbReference>
<dbReference type="SFLD" id="SFLDS00052">
    <property type="entry name" value="Ferric_Reductase_Domain"/>
    <property type="match status" value="1"/>
</dbReference>
<protein>
    <recommendedName>
        <fullName evidence="3">NAD(P)H oxidase (H2O2-forming)</fullName>
        <ecNumber evidence="3">1.6.3.1</ecNumber>
    </recommendedName>
</protein>
<dbReference type="SUPFAM" id="SSF63380">
    <property type="entry name" value="Riboflavin synthase domain-like"/>
    <property type="match status" value="1"/>
</dbReference>
<evidence type="ECO:0000256" key="1">
    <source>
        <dbReference type="ARBA" id="ARBA00004141"/>
    </source>
</evidence>
<comment type="catalytic activity">
    <reaction evidence="15">
        <text>NADPH + O2 + H(+) = H2O2 + NADP(+)</text>
        <dbReference type="Rhea" id="RHEA:11260"/>
        <dbReference type="ChEBI" id="CHEBI:15378"/>
        <dbReference type="ChEBI" id="CHEBI:15379"/>
        <dbReference type="ChEBI" id="CHEBI:16240"/>
        <dbReference type="ChEBI" id="CHEBI:57783"/>
        <dbReference type="ChEBI" id="CHEBI:58349"/>
        <dbReference type="EC" id="1.6.3.1"/>
    </reaction>
</comment>
<dbReference type="InterPro" id="IPR039261">
    <property type="entry name" value="FNR_nucleotide-bd"/>
</dbReference>
<dbReference type="InterPro" id="IPR011992">
    <property type="entry name" value="EF-hand-dom_pair"/>
</dbReference>
<dbReference type="PANTHER" id="PTHR11972:SF208">
    <property type="entry name" value="DUAL OXIDASE-LIKE PROTEIN"/>
    <property type="match status" value="1"/>
</dbReference>
<dbReference type="SUPFAM" id="SSF52343">
    <property type="entry name" value="Ferredoxin reductase-like, C-terminal NADP-linked domain"/>
    <property type="match status" value="1"/>
</dbReference>
<evidence type="ECO:0000256" key="7">
    <source>
        <dbReference type="ARBA" id="ARBA00022827"/>
    </source>
</evidence>
<keyword evidence="4" id="KW-0285">Flavoprotein</keyword>
<evidence type="ECO:0000256" key="12">
    <source>
        <dbReference type="ARBA" id="ARBA00023136"/>
    </source>
</evidence>
<dbReference type="Proteomes" id="UP000695000">
    <property type="component" value="Unplaced"/>
</dbReference>
<keyword evidence="5 16" id="KW-0812">Transmembrane</keyword>
<feature type="transmembrane region" description="Helical" evidence="16">
    <location>
        <begin position="649"/>
        <end position="673"/>
    </location>
</feature>
<keyword evidence="13" id="KW-0376">Hydrogen peroxide</keyword>
<dbReference type="InterPro" id="IPR013121">
    <property type="entry name" value="Fe_red_NAD-bd_6"/>
</dbReference>
<evidence type="ECO:0000313" key="20">
    <source>
        <dbReference type="Proteomes" id="UP000695000"/>
    </source>
</evidence>
<name>A0ABM1LZX8_NICVS</name>
<dbReference type="InterPro" id="IPR050369">
    <property type="entry name" value="RBOH/FRE"/>
</dbReference>
<evidence type="ECO:0000256" key="6">
    <source>
        <dbReference type="ARBA" id="ARBA00022737"/>
    </source>
</evidence>
<organism evidence="20 21">
    <name type="scientific">Nicrophorus vespilloides</name>
    <name type="common">Boreal carrion beetle</name>
    <dbReference type="NCBI Taxonomy" id="110193"/>
    <lineage>
        <taxon>Eukaryota</taxon>
        <taxon>Metazoa</taxon>
        <taxon>Ecdysozoa</taxon>
        <taxon>Arthropoda</taxon>
        <taxon>Hexapoda</taxon>
        <taxon>Insecta</taxon>
        <taxon>Pterygota</taxon>
        <taxon>Neoptera</taxon>
        <taxon>Endopterygota</taxon>
        <taxon>Coleoptera</taxon>
        <taxon>Polyphaga</taxon>
        <taxon>Staphyliniformia</taxon>
        <taxon>Silphidae</taxon>
        <taxon>Nicrophorinae</taxon>
        <taxon>Nicrophorus</taxon>
    </lineage>
</organism>
<evidence type="ECO:0000259" key="18">
    <source>
        <dbReference type="PROSITE" id="PS50222"/>
    </source>
</evidence>
<evidence type="ECO:0000256" key="14">
    <source>
        <dbReference type="ARBA" id="ARBA00047455"/>
    </source>
</evidence>
<dbReference type="SFLD" id="SFLDG01168">
    <property type="entry name" value="Ferric_reductase_subgroup_(FRE"/>
    <property type="match status" value="1"/>
</dbReference>
<feature type="domain" description="FAD-binding FR-type" evidence="19">
    <location>
        <begin position="1273"/>
        <end position="1378"/>
    </location>
</feature>
<feature type="domain" description="EF-hand" evidence="18">
    <location>
        <begin position="861"/>
        <end position="896"/>
    </location>
</feature>
<gene>
    <name evidence="21" type="primary">LOC108556323</name>
</gene>
<evidence type="ECO:0000256" key="16">
    <source>
        <dbReference type="SAM" id="Phobius"/>
    </source>
</evidence>
<keyword evidence="9" id="KW-0521">NADP</keyword>
<keyword evidence="7" id="KW-0274">FAD</keyword>
<evidence type="ECO:0000313" key="21">
    <source>
        <dbReference type="RefSeq" id="XP_017767878.1"/>
    </source>
</evidence>
<dbReference type="Gene3D" id="3.40.50.80">
    <property type="entry name" value="Nucleotide-binding domain of ferredoxin-NADP reductase (FNR) module"/>
    <property type="match status" value="1"/>
</dbReference>
<evidence type="ECO:0000256" key="2">
    <source>
        <dbReference type="ARBA" id="ARBA00005644"/>
    </source>
</evidence>
<keyword evidence="20" id="KW-1185">Reference proteome</keyword>
<evidence type="ECO:0000256" key="3">
    <source>
        <dbReference type="ARBA" id="ARBA00012698"/>
    </source>
</evidence>
<feature type="transmembrane region" description="Helical" evidence="16">
    <location>
        <begin position="1220"/>
        <end position="1239"/>
    </location>
</feature>
<keyword evidence="6" id="KW-0677">Repeat</keyword>
<evidence type="ECO:0000256" key="11">
    <source>
        <dbReference type="ARBA" id="ARBA00023002"/>
    </source>
</evidence>
<dbReference type="PROSITE" id="PS51384">
    <property type="entry name" value="FAD_FR"/>
    <property type="match status" value="1"/>
</dbReference>
<dbReference type="SUPFAM" id="SSF47473">
    <property type="entry name" value="EF-hand"/>
    <property type="match status" value="1"/>
</dbReference>
<evidence type="ECO:0000259" key="19">
    <source>
        <dbReference type="PROSITE" id="PS51384"/>
    </source>
</evidence>
<evidence type="ECO:0000256" key="13">
    <source>
        <dbReference type="ARBA" id="ARBA00023324"/>
    </source>
</evidence>
<feature type="chain" id="PRO_5046456369" description="NAD(P)H oxidase (H2O2-forming)" evidence="17">
    <location>
        <begin position="23"/>
        <end position="1555"/>
    </location>
</feature>
<dbReference type="InterPro" id="IPR013112">
    <property type="entry name" value="FAD-bd_8"/>
</dbReference>
<evidence type="ECO:0000256" key="17">
    <source>
        <dbReference type="SAM" id="SignalP"/>
    </source>
</evidence>
<proteinExistence type="inferred from homology"/>
<comment type="catalytic activity">
    <reaction evidence="14">
        <text>NADH + O2 + H(+) = H2O2 + NAD(+)</text>
        <dbReference type="Rhea" id="RHEA:11264"/>
        <dbReference type="ChEBI" id="CHEBI:15378"/>
        <dbReference type="ChEBI" id="CHEBI:15379"/>
        <dbReference type="ChEBI" id="CHEBI:16240"/>
        <dbReference type="ChEBI" id="CHEBI:57540"/>
        <dbReference type="ChEBI" id="CHEBI:57945"/>
        <dbReference type="EC" id="1.6.3.1"/>
    </reaction>
</comment>
<dbReference type="PROSITE" id="PS50222">
    <property type="entry name" value="EF_HAND_2"/>
    <property type="match status" value="1"/>
</dbReference>
<dbReference type="SFLD" id="SFLDG01169">
    <property type="entry name" value="NADPH_oxidase_subgroup_(NOX)"/>
    <property type="match status" value="1"/>
</dbReference>
<feature type="transmembrane region" description="Helical" evidence="16">
    <location>
        <begin position="1054"/>
        <end position="1073"/>
    </location>
</feature>
<dbReference type="Pfam" id="PF01794">
    <property type="entry name" value="Ferric_reduct"/>
    <property type="match status" value="1"/>
</dbReference>
<evidence type="ECO:0000256" key="15">
    <source>
        <dbReference type="ARBA" id="ARBA00048762"/>
    </source>
</evidence>
<dbReference type="PRINTS" id="PR00457">
    <property type="entry name" value="ANPEROXIDASE"/>
</dbReference>
<dbReference type="Gene3D" id="2.40.30.10">
    <property type="entry name" value="Translation factors"/>
    <property type="match status" value="1"/>
</dbReference>
<dbReference type="Pfam" id="PF08022">
    <property type="entry name" value="FAD_binding_8"/>
    <property type="match status" value="1"/>
</dbReference>
<dbReference type="InterPro" id="IPR037120">
    <property type="entry name" value="Haem_peroxidase_sf_animal"/>
</dbReference>
<reference evidence="21" key="1">
    <citation type="submission" date="2025-08" db="UniProtKB">
        <authorList>
            <consortium name="RefSeq"/>
        </authorList>
    </citation>
    <scope>IDENTIFICATION</scope>
    <source>
        <tissue evidence="21">Whole Larva</tissue>
    </source>
</reference>
<feature type="transmembrane region" description="Helical" evidence="16">
    <location>
        <begin position="1138"/>
        <end position="1158"/>
    </location>
</feature>
<dbReference type="InterPro" id="IPR017927">
    <property type="entry name" value="FAD-bd_FR_type"/>
</dbReference>
<dbReference type="PROSITE" id="PS50292">
    <property type="entry name" value="PEROXIDASE_3"/>
    <property type="match status" value="1"/>
</dbReference>
<dbReference type="Pfam" id="PF08030">
    <property type="entry name" value="NAD_binding_6"/>
    <property type="match status" value="1"/>
</dbReference>
<evidence type="ECO:0000256" key="9">
    <source>
        <dbReference type="ARBA" id="ARBA00022857"/>
    </source>
</evidence>
<comment type="subcellular location">
    <subcellularLocation>
        <location evidence="1">Membrane</location>
        <topology evidence="1">Multi-pass membrane protein</topology>
    </subcellularLocation>
</comment>
<evidence type="ECO:0000256" key="5">
    <source>
        <dbReference type="ARBA" id="ARBA00022692"/>
    </source>
</evidence>
<dbReference type="Gene3D" id="1.10.238.10">
    <property type="entry name" value="EF-hand"/>
    <property type="match status" value="1"/>
</dbReference>
<feature type="signal peptide" evidence="17">
    <location>
        <begin position="1"/>
        <end position="22"/>
    </location>
</feature>
<keyword evidence="8" id="KW-0106">Calcium</keyword>
<dbReference type="Pfam" id="PF03098">
    <property type="entry name" value="An_peroxidase"/>
    <property type="match status" value="1"/>
</dbReference>
<dbReference type="CDD" id="cd06186">
    <property type="entry name" value="NOX_Duox_like_FAD_NADP"/>
    <property type="match status" value="1"/>
</dbReference>
<evidence type="ECO:0000256" key="8">
    <source>
        <dbReference type="ARBA" id="ARBA00022837"/>
    </source>
</evidence>